<gene>
    <name evidence="2" type="ORF">ACHAWO_003547</name>
</gene>
<comment type="caution">
    <text evidence="2">The sequence shown here is derived from an EMBL/GenBank/DDBJ whole genome shotgun (WGS) entry which is preliminary data.</text>
</comment>
<protein>
    <submittedName>
        <fullName evidence="2">Uncharacterized protein</fullName>
    </submittedName>
</protein>
<feature type="region of interest" description="Disordered" evidence="1">
    <location>
        <begin position="40"/>
        <end position="66"/>
    </location>
</feature>
<evidence type="ECO:0000256" key="1">
    <source>
        <dbReference type="SAM" id="MobiDB-lite"/>
    </source>
</evidence>
<feature type="compositionally biased region" description="Basic residues" evidence="1">
    <location>
        <begin position="53"/>
        <end position="64"/>
    </location>
</feature>
<dbReference type="AlphaFoldDB" id="A0ABD3QRA1"/>
<organism evidence="2 3">
    <name type="scientific">Cyclotella atomus</name>
    <dbReference type="NCBI Taxonomy" id="382360"/>
    <lineage>
        <taxon>Eukaryota</taxon>
        <taxon>Sar</taxon>
        <taxon>Stramenopiles</taxon>
        <taxon>Ochrophyta</taxon>
        <taxon>Bacillariophyta</taxon>
        <taxon>Coscinodiscophyceae</taxon>
        <taxon>Thalassiosirophycidae</taxon>
        <taxon>Stephanodiscales</taxon>
        <taxon>Stephanodiscaceae</taxon>
        <taxon>Cyclotella</taxon>
    </lineage>
</organism>
<sequence length="253" mass="28575">MQFTFCAGAFILLQNVQQQHSTHKQKSGHVLCSSERNFDEGRSLSNASNTQSRRQRKKKRRRWRSNFNEQNQFLQRSIDSFLAGDYAHRFSPDAPAPNPLLSAGRTVDTSLRALRELDTPYPCHGAAIFLRFCIPLSRAERLGGNDPWKNILRSSLTPAMLARNIRASSQFSCLFDWTSLDVMEGVSNPNPSRWALSGRQATYVNAGLFFEYGPPEIVHFALKTIGGAWFIDSIHIGAKEKVELPSWDIGDDE</sequence>
<feature type="compositionally biased region" description="Polar residues" evidence="1">
    <location>
        <begin position="43"/>
        <end position="52"/>
    </location>
</feature>
<evidence type="ECO:0000313" key="3">
    <source>
        <dbReference type="Proteomes" id="UP001530400"/>
    </source>
</evidence>
<accession>A0ABD3QRA1</accession>
<proteinExistence type="predicted"/>
<name>A0ABD3QRA1_9STRA</name>
<dbReference type="EMBL" id="JALLPJ020000082">
    <property type="protein sequence ID" value="KAL3802915.1"/>
    <property type="molecule type" value="Genomic_DNA"/>
</dbReference>
<keyword evidence="3" id="KW-1185">Reference proteome</keyword>
<evidence type="ECO:0000313" key="2">
    <source>
        <dbReference type="EMBL" id="KAL3802915.1"/>
    </source>
</evidence>
<reference evidence="2 3" key="1">
    <citation type="submission" date="2024-10" db="EMBL/GenBank/DDBJ databases">
        <title>Updated reference genomes for cyclostephanoid diatoms.</title>
        <authorList>
            <person name="Roberts W.R."/>
            <person name="Alverson A.J."/>
        </authorList>
    </citation>
    <scope>NUCLEOTIDE SEQUENCE [LARGE SCALE GENOMIC DNA]</scope>
    <source>
        <strain evidence="2 3">AJA010-31</strain>
    </source>
</reference>
<dbReference type="Proteomes" id="UP001530400">
    <property type="component" value="Unassembled WGS sequence"/>
</dbReference>